<dbReference type="Proteomes" id="UP000789901">
    <property type="component" value="Unassembled WGS sequence"/>
</dbReference>
<organism evidence="1 2">
    <name type="scientific">Gigaspora margarita</name>
    <dbReference type="NCBI Taxonomy" id="4874"/>
    <lineage>
        <taxon>Eukaryota</taxon>
        <taxon>Fungi</taxon>
        <taxon>Fungi incertae sedis</taxon>
        <taxon>Mucoromycota</taxon>
        <taxon>Glomeromycotina</taxon>
        <taxon>Glomeromycetes</taxon>
        <taxon>Diversisporales</taxon>
        <taxon>Gigasporaceae</taxon>
        <taxon>Gigaspora</taxon>
    </lineage>
</organism>
<comment type="caution">
    <text evidence="1">The sequence shown here is derived from an EMBL/GenBank/DDBJ whole genome shotgun (WGS) entry which is preliminary data.</text>
</comment>
<dbReference type="EMBL" id="CAJVQB010021288">
    <property type="protein sequence ID" value="CAG8796670.1"/>
    <property type="molecule type" value="Genomic_DNA"/>
</dbReference>
<evidence type="ECO:0000313" key="2">
    <source>
        <dbReference type="Proteomes" id="UP000789901"/>
    </source>
</evidence>
<reference evidence="1 2" key="1">
    <citation type="submission" date="2021-06" db="EMBL/GenBank/DDBJ databases">
        <authorList>
            <person name="Kallberg Y."/>
            <person name="Tangrot J."/>
            <person name="Rosling A."/>
        </authorList>
    </citation>
    <scope>NUCLEOTIDE SEQUENCE [LARGE SCALE GENOMIC DNA]</scope>
    <source>
        <strain evidence="1 2">120-4 pot B 10/14</strain>
    </source>
</reference>
<keyword evidence="2" id="KW-1185">Reference proteome</keyword>
<accession>A0ABN7VSQ3</accession>
<gene>
    <name evidence="1" type="ORF">GMARGA_LOCUS22241</name>
</gene>
<protein>
    <submittedName>
        <fullName evidence="1">28418_t:CDS:1</fullName>
    </submittedName>
</protein>
<proteinExistence type="predicted"/>
<name>A0ABN7VSQ3_GIGMA</name>
<evidence type="ECO:0000313" key="1">
    <source>
        <dbReference type="EMBL" id="CAG8796670.1"/>
    </source>
</evidence>
<sequence length="66" mass="7459">MPNCLNIEQTPEHFTLECPISQKLALELAIPSAKLRVPEHWNDLFLDQYTGKRGGNGVKGIIKDLR</sequence>